<evidence type="ECO:0000313" key="12">
    <source>
        <dbReference type="EMBL" id="MEL5993881.1"/>
    </source>
</evidence>
<evidence type="ECO:0000256" key="8">
    <source>
        <dbReference type="ARBA" id="ARBA00033102"/>
    </source>
</evidence>
<accession>A0ABU9LU15</accession>
<dbReference type="Proteomes" id="UP001479606">
    <property type="component" value="Unassembled WGS sequence"/>
</dbReference>
<dbReference type="Gene3D" id="3.20.20.70">
    <property type="entry name" value="Aldolase class I"/>
    <property type="match status" value="1"/>
</dbReference>
<keyword evidence="7 9" id="KW-0808">Transferase</keyword>
<dbReference type="InterPro" id="IPR022412">
    <property type="entry name" value="Quinolinate_PRibosylTrfase_N"/>
</dbReference>
<sequence length="290" mass="30989">MQTPSASYSYLTPEALTTFIRTALAEDVGDGDHSALASIPADARNRAHLLVKGEGILAGMALAPLIFKEVDASLVVTPLLADGDRVKHGDIALTVEGPARSILTAERLVLNCMQRMSGIATYTAHLNTLLAGTSAKLLDTRKTTPNFRICEKWAVLIGGGVNHRYGLFDMIILKDNHVDYAGGIAQAIAATHAYLAKTGRQLPIEIETRSLDEVQQALDAGGIDRIMLDNMNPDQLREAVELIAGRFPTEASGGITEKTIAEVARTGVDYISVGALTHSVKSLDLSLKAF</sequence>
<evidence type="ECO:0000256" key="9">
    <source>
        <dbReference type="PIRNR" id="PIRNR006250"/>
    </source>
</evidence>
<dbReference type="CDD" id="cd01572">
    <property type="entry name" value="QPRTase"/>
    <property type="match status" value="1"/>
</dbReference>
<evidence type="ECO:0000256" key="2">
    <source>
        <dbReference type="ARBA" id="ARBA00004893"/>
    </source>
</evidence>
<name>A0ABU9LU15_9BACT</name>
<dbReference type="InterPro" id="IPR027277">
    <property type="entry name" value="NadC/ModD"/>
</dbReference>
<evidence type="ECO:0000256" key="3">
    <source>
        <dbReference type="ARBA" id="ARBA00009400"/>
    </source>
</evidence>
<keyword evidence="13" id="KW-1185">Reference proteome</keyword>
<dbReference type="Gene3D" id="3.90.1170.20">
    <property type="entry name" value="Quinolinate phosphoribosyl transferase, N-terminal domain"/>
    <property type="match status" value="1"/>
</dbReference>
<dbReference type="RefSeq" id="WP_342296775.1">
    <property type="nucleotide sequence ID" value="NZ_JBCEVZ010000011.1"/>
</dbReference>
<keyword evidence="6 9" id="KW-0328">Glycosyltransferase</keyword>
<comment type="caution">
    <text evidence="12">The sequence shown here is derived from an EMBL/GenBank/DDBJ whole genome shotgun (WGS) entry which is preliminary data.</text>
</comment>
<evidence type="ECO:0000256" key="4">
    <source>
        <dbReference type="ARBA" id="ARBA00011944"/>
    </source>
</evidence>
<keyword evidence="5" id="KW-0662">Pyridine nucleotide biosynthesis</keyword>
<dbReference type="EMBL" id="JBCEVZ010000011">
    <property type="protein sequence ID" value="MEL5993881.1"/>
    <property type="molecule type" value="Genomic_DNA"/>
</dbReference>
<evidence type="ECO:0000256" key="1">
    <source>
        <dbReference type="ARBA" id="ARBA00003237"/>
    </source>
</evidence>
<dbReference type="PANTHER" id="PTHR32179:SF3">
    <property type="entry name" value="NICOTINATE-NUCLEOTIDE PYROPHOSPHORYLASE [CARBOXYLATING]"/>
    <property type="match status" value="1"/>
</dbReference>
<dbReference type="NCBIfam" id="TIGR00078">
    <property type="entry name" value="nadC"/>
    <property type="match status" value="1"/>
</dbReference>
<feature type="domain" description="Quinolinate phosphoribosyl transferase C-terminal" evidence="10">
    <location>
        <begin position="119"/>
        <end position="288"/>
    </location>
</feature>
<evidence type="ECO:0000259" key="10">
    <source>
        <dbReference type="Pfam" id="PF01729"/>
    </source>
</evidence>
<proteinExistence type="inferred from homology"/>
<organism evidence="12 13">
    <name type="scientific">Hymenobacter segetis</name>
    <dbReference type="NCBI Taxonomy" id="2025509"/>
    <lineage>
        <taxon>Bacteria</taxon>
        <taxon>Pseudomonadati</taxon>
        <taxon>Bacteroidota</taxon>
        <taxon>Cytophagia</taxon>
        <taxon>Cytophagales</taxon>
        <taxon>Hymenobacteraceae</taxon>
        <taxon>Hymenobacter</taxon>
    </lineage>
</organism>
<dbReference type="PANTHER" id="PTHR32179">
    <property type="entry name" value="NICOTINATE-NUCLEOTIDE PYROPHOSPHORYLASE [CARBOXYLATING]"/>
    <property type="match status" value="1"/>
</dbReference>
<feature type="domain" description="Quinolinate phosphoribosyl transferase N-terminal" evidence="11">
    <location>
        <begin position="36"/>
        <end position="117"/>
    </location>
</feature>
<evidence type="ECO:0000256" key="7">
    <source>
        <dbReference type="ARBA" id="ARBA00022679"/>
    </source>
</evidence>
<dbReference type="Pfam" id="PF01729">
    <property type="entry name" value="QRPTase_C"/>
    <property type="match status" value="1"/>
</dbReference>
<dbReference type="SUPFAM" id="SSF51690">
    <property type="entry name" value="Nicotinate/Quinolinate PRTase C-terminal domain-like"/>
    <property type="match status" value="1"/>
</dbReference>
<dbReference type="PIRSF" id="PIRSF006250">
    <property type="entry name" value="NadC_ModD"/>
    <property type="match status" value="1"/>
</dbReference>
<dbReference type="InterPro" id="IPR002638">
    <property type="entry name" value="Quinolinate_PRibosylTrfase_C"/>
</dbReference>
<dbReference type="InterPro" id="IPR004393">
    <property type="entry name" value="NadC"/>
</dbReference>
<evidence type="ECO:0000313" key="13">
    <source>
        <dbReference type="Proteomes" id="UP001479606"/>
    </source>
</evidence>
<protein>
    <recommendedName>
        <fullName evidence="4">nicotinate-nucleotide diphosphorylase (carboxylating)</fullName>
        <ecNumber evidence="4">2.4.2.19</ecNumber>
    </recommendedName>
    <alternativeName>
        <fullName evidence="8">Quinolinate phosphoribosyltransferase [decarboxylating]</fullName>
    </alternativeName>
</protein>
<comment type="pathway">
    <text evidence="2">Cofactor biosynthesis; NAD(+) biosynthesis; nicotinate D-ribonucleotide from quinolinate: step 1/1.</text>
</comment>
<dbReference type="GO" id="GO:0004514">
    <property type="term" value="F:nicotinate-nucleotide diphosphorylase (carboxylating) activity"/>
    <property type="evidence" value="ECO:0007669"/>
    <property type="project" value="UniProtKB-EC"/>
</dbReference>
<dbReference type="InterPro" id="IPR037128">
    <property type="entry name" value="Quinolinate_PRibosylTase_N_sf"/>
</dbReference>
<gene>
    <name evidence="12" type="primary">nadC</name>
    <name evidence="12" type="ORF">AAFH49_06645</name>
</gene>
<dbReference type="Pfam" id="PF02749">
    <property type="entry name" value="QRPTase_N"/>
    <property type="match status" value="1"/>
</dbReference>
<reference evidence="12 13" key="1">
    <citation type="journal article" date="2018" name="Arch. Microbiol.">
        <title>Hymenobacter segetis sp. nov., isolated from soil.</title>
        <authorList>
            <person name="Ten L.N."/>
            <person name="Lim S.J."/>
            <person name="Kim B.O."/>
            <person name="Kang I.K."/>
            <person name="Jung H.Y."/>
        </authorList>
    </citation>
    <scope>NUCLEOTIDE SEQUENCE [LARGE SCALE GENOMIC DNA]</scope>
    <source>
        <strain evidence="12 13">S7-3-11</strain>
    </source>
</reference>
<dbReference type="SUPFAM" id="SSF54675">
    <property type="entry name" value="Nicotinate/Quinolinate PRTase N-terminal domain-like"/>
    <property type="match status" value="1"/>
</dbReference>
<comment type="similarity">
    <text evidence="3 9">Belongs to the NadC/ModD family.</text>
</comment>
<dbReference type="InterPro" id="IPR036068">
    <property type="entry name" value="Nicotinate_pribotase-like_C"/>
</dbReference>
<evidence type="ECO:0000259" key="11">
    <source>
        <dbReference type="Pfam" id="PF02749"/>
    </source>
</evidence>
<dbReference type="EC" id="2.4.2.19" evidence="4"/>
<dbReference type="InterPro" id="IPR013785">
    <property type="entry name" value="Aldolase_TIM"/>
</dbReference>
<comment type="function">
    <text evidence="1">Involved in the catabolism of quinolinic acid (QA).</text>
</comment>
<evidence type="ECO:0000256" key="5">
    <source>
        <dbReference type="ARBA" id="ARBA00022642"/>
    </source>
</evidence>
<evidence type="ECO:0000256" key="6">
    <source>
        <dbReference type="ARBA" id="ARBA00022676"/>
    </source>
</evidence>